<dbReference type="PANTHER" id="PTHR30026">
    <property type="entry name" value="OUTER MEMBRANE PROTEIN TOLC"/>
    <property type="match status" value="1"/>
</dbReference>
<dbReference type="eggNOG" id="COG1538">
    <property type="taxonomic scope" value="Bacteria"/>
</dbReference>
<comment type="caution">
    <text evidence="10">The sequence shown here is derived from an EMBL/GenBank/DDBJ whole genome shotgun (WGS) entry which is preliminary data.</text>
</comment>
<proteinExistence type="inferred from homology"/>
<comment type="subcellular location">
    <subcellularLocation>
        <location evidence="1">Cell outer membrane</location>
    </subcellularLocation>
</comment>
<dbReference type="GO" id="GO:0015288">
    <property type="term" value="F:porin activity"/>
    <property type="evidence" value="ECO:0007669"/>
    <property type="project" value="TreeGrafter"/>
</dbReference>
<keyword evidence="9" id="KW-0732">Signal</keyword>
<dbReference type="HOGENOM" id="CLU_012817_10_4_0"/>
<dbReference type="STRING" id="1319815.HMPREF0202_02824"/>
<keyword evidence="3" id="KW-0813">Transport</keyword>
<evidence type="ECO:0000313" key="11">
    <source>
        <dbReference type="Proteomes" id="UP000017081"/>
    </source>
</evidence>
<dbReference type="GO" id="GO:0015562">
    <property type="term" value="F:efflux transmembrane transporter activity"/>
    <property type="evidence" value="ECO:0007669"/>
    <property type="project" value="InterPro"/>
</dbReference>
<keyword evidence="8" id="KW-0175">Coiled coil</keyword>
<evidence type="ECO:0000256" key="9">
    <source>
        <dbReference type="SAM" id="SignalP"/>
    </source>
</evidence>
<dbReference type="GO" id="GO:1990281">
    <property type="term" value="C:efflux pump complex"/>
    <property type="evidence" value="ECO:0007669"/>
    <property type="project" value="TreeGrafter"/>
</dbReference>
<evidence type="ECO:0000256" key="8">
    <source>
        <dbReference type="SAM" id="Coils"/>
    </source>
</evidence>
<organism evidence="10 11">
    <name type="scientific">Cetobacterium somerae ATCC BAA-474</name>
    <dbReference type="NCBI Taxonomy" id="1319815"/>
    <lineage>
        <taxon>Bacteria</taxon>
        <taxon>Fusobacteriati</taxon>
        <taxon>Fusobacteriota</taxon>
        <taxon>Fusobacteriia</taxon>
        <taxon>Fusobacteriales</taxon>
        <taxon>Fusobacteriaceae</taxon>
        <taxon>Cetobacterium</taxon>
    </lineage>
</organism>
<dbReference type="EMBL" id="AXZF01000176">
    <property type="protein sequence ID" value="ERT64779.1"/>
    <property type="molecule type" value="Genomic_DNA"/>
</dbReference>
<dbReference type="InterPro" id="IPR003423">
    <property type="entry name" value="OMP_efflux"/>
</dbReference>
<evidence type="ECO:0000256" key="5">
    <source>
        <dbReference type="ARBA" id="ARBA00022692"/>
    </source>
</evidence>
<dbReference type="Proteomes" id="UP000017081">
    <property type="component" value="Unassembled WGS sequence"/>
</dbReference>
<feature type="chain" id="PRO_5004688443" description="Outer membrane efflux protein" evidence="9">
    <location>
        <begin position="18"/>
        <end position="428"/>
    </location>
</feature>
<evidence type="ECO:0000256" key="4">
    <source>
        <dbReference type="ARBA" id="ARBA00022452"/>
    </source>
</evidence>
<evidence type="ECO:0000256" key="6">
    <source>
        <dbReference type="ARBA" id="ARBA00023136"/>
    </source>
</evidence>
<accession>U7V0U3</accession>
<dbReference type="SUPFAM" id="SSF56954">
    <property type="entry name" value="Outer membrane efflux proteins (OEP)"/>
    <property type="match status" value="1"/>
</dbReference>
<feature type="signal peptide" evidence="9">
    <location>
        <begin position="1"/>
        <end position="17"/>
    </location>
</feature>
<feature type="coiled-coil region" evidence="8">
    <location>
        <begin position="147"/>
        <end position="174"/>
    </location>
</feature>
<gene>
    <name evidence="10" type="ORF">HMPREF0202_02824</name>
</gene>
<dbReference type="Gene3D" id="1.20.1600.10">
    <property type="entry name" value="Outer membrane efflux proteins (OEP)"/>
    <property type="match status" value="1"/>
</dbReference>
<keyword evidence="4" id="KW-1134">Transmembrane beta strand</keyword>
<evidence type="ECO:0000256" key="7">
    <source>
        <dbReference type="ARBA" id="ARBA00023237"/>
    </source>
</evidence>
<dbReference type="GO" id="GO:0009279">
    <property type="term" value="C:cell outer membrane"/>
    <property type="evidence" value="ECO:0007669"/>
    <property type="project" value="UniProtKB-SubCell"/>
</dbReference>
<evidence type="ECO:0000313" key="10">
    <source>
        <dbReference type="EMBL" id="ERT64779.1"/>
    </source>
</evidence>
<dbReference type="InterPro" id="IPR051906">
    <property type="entry name" value="TolC-like"/>
</dbReference>
<protein>
    <recommendedName>
        <fullName evidence="12">Outer membrane efflux protein</fullName>
    </recommendedName>
</protein>
<dbReference type="PANTHER" id="PTHR30026:SF20">
    <property type="entry name" value="OUTER MEMBRANE PROTEIN TOLC"/>
    <property type="match status" value="1"/>
</dbReference>
<evidence type="ECO:0000256" key="1">
    <source>
        <dbReference type="ARBA" id="ARBA00004442"/>
    </source>
</evidence>
<keyword evidence="5" id="KW-0812">Transmembrane</keyword>
<comment type="similarity">
    <text evidence="2">Belongs to the outer membrane factor (OMF) (TC 1.B.17) family.</text>
</comment>
<dbReference type="RefSeq" id="WP_023052350.1">
    <property type="nucleotide sequence ID" value="NZ_CP173062.2"/>
</dbReference>
<sequence>MKKLLGLLVLFSTVAFSRELTLESAIDLALENGKTIKTSELSKENAELNVKRAFKTSLPKVTYNGQFQRAEHTTRSMIDIVNSDGTIGDGAKSGYSQSVGLYQPLFRGGAITGGILGAKASKNIADLYFWAEKRDVRLDMISLYSSIINFEKNLTVLESSRKELQARYDKQNEQLNLKLVTKADLLKTEYSILDLEAQITGTKTNLEIAKKDLKLKLMIPNNEDITLKDFQVPENLTSGIDFGKDLDEALTNSLSAKLAVNKVDYAQAEKIVARSSLLPQVDAFATYGTSKESHNFENSFDNAEWRGGVSVKWDVFSFGSGIDEYNVAKNNENIEFINKELTSDNIKLSVTKNYRELIRLQQLKDSRSKALEAATENFNIDTERYNEGLISTVDFLLSESQYRQAAVDYNSAVLDYYVAFETYRSSLI</sequence>
<keyword evidence="6" id="KW-0472">Membrane</keyword>
<evidence type="ECO:0000256" key="3">
    <source>
        <dbReference type="ARBA" id="ARBA00022448"/>
    </source>
</evidence>
<reference evidence="10 11" key="1">
    <citation type="submission" date="2013-08" db="EMBL/GenBank/DDBJ databases">
        <authorList>
            <person name="Weinstock G."/>
            <person name="Sodergren E."/>
            <person name="Wylie T."/>
            <person name="Fulton L."/>
            <person name="Fulton R."/>
            <person name="Fronick C."/>
            <person name="O'Laughlin M."/>
            <person name="Godfrey J."/>
            <person name="Miner T."/>
            <person name="Herter B."/>
            <person name="Appelbaum E."/>
            <person name="Cordes M."/>
            <person name="Lek S."/>
            <person name="Wollam A."/>
            <person name="Pepin K.H."/>
            <person name="Palsikar V.B."/>
            <person name="Mitreva M."/>
            <person name="Wilson R.K."/>
        </authorList>
    </citation>
    <scope>NUCLEOTIDE SEQUENCE [LARGE SCALE GENOMIC DNA]</scope>
    <source>
        <strain evidence="10 11">ATCC BAA-474</strain>
    </source>
</reference>
<dbReference type="AlphaFoldDB" id="U7V0U3"/>
<evidence type="ECO:0008006" key="12">
    <source>
        <dbReference type="Google" id="ProtNLM"/>
    </source>
</evidence>
<keyword evidence="11" id="KW-1185">Reference proteome</keyword>
<name>U7V0U3_9FUSO</name>
<keyword evidence="7" id="KW-0998">Cell outer membrane</keyword>
<dbReference type="Pfam" id="PF02321">
    <property type="entry name" value="OEP"/>
    <property type="match status" value="2"/>
</dbReference>
<evidence type="ECO:0000256" key="2">
    <source>
        <dbReference type="ARBA" id="ARBA00007613"/>
    </source>
</evidence>